<dbReference type="SUPFAM" id="SSF55797">
    <property type="entry name" value="PR-1-like"/>
    <property type="match status" value="2"/>
</dbReference>
<evidence type="ECO:0000259" key="1">
    <source>
        <dbReference type="SMART" id="SM00198"/>
    </source>
</evidence>
<feature type="domain" description="SCP" evidence="1">
    <location>
        <begin position="534"/>
        <end position="689"/>
    </location>
</feature>
<comment type="caution">
    <text evidence="2">The sequence shown here is derived from an EMBL/GenBank/DDBJ whole genome shotgun (WGS) entry which is preliminary data.</text>
</comment>
<dbReference type="PANTHER" id="PTHR10334">
    <property type="entry name" value="CYSTEINE-RICH SECRETORY PROTEIN-RELATED"/>
    <property type="match status" value="1"/>
</dbReference>
<keyword evidence="3" id="KW-1185">Reference proteome</keyword>
<organism evidence="2 3">
    <name type="scientific">Necator americanus</name>
    <name type="common">Human hookworm</name>
    <dbReference type="NCBI Taxonomy" id="51031"/>
    <lineage>
        <taxon>Eukaryota</taxon>
        <taxon>Metazoa</taxon>
        <taxon>Ecdysozoa</taxon>
        <taxon>Nematoda</taxon>
        <taxon>Chromadorea</taxon>
        <taxon>Rhabditida</taxon>
        <taxon>Rhabditina</taxon>
        <taxon>Rhabditomorpha</taxon>
        <taxon>Strongyloidea</taxon>
        <taxon>Ancylostomatidae</taxon>
        <taxon>Bunostominae</taxon>
        <taxon>Necator</taxon>
    </lineage>
</organism>
<evidence type="ECO:0000313" key="2">
    <source>
        <dbReference type="EMBL" id="KAK6757758.1"/>
    </source>
</evidence>
<proteinExistence type="predicted"/>
<dbReference type="Gene3D" id="3.40.33.10">
    <property type="entry name" value="CAP"/>
    <property type="match status" value="2"/>
</dbReference>
<feature type="domain" description="SCP" evidence="1">
    <location>
        <begin position="343"/>
        <end position="485"/>
    </location>
</feature>
<dbReference type="InterPro" id="IPR035940">
    <property type="entry name" value="CAP_sf"/>
</dbReference>
<dbReference type="Proteomes" id="UP001303046">
    <property type="component" value="Unassembled WGS sequence"/>
</dbReference>
<protein>
    <recommendedName>
        <fullName evidence="1">SCP domain-containing protein</fullName>
    </recommendedName>
</protein>
<reference evidence="2 3" key="1">
    <citation type="submission" date="2023-08" db="EMBL/GenBank/DDBJ databases">
        <title>A Necator americanus chromosomal reference genome.</title>
        <authorList>
            <person name="Ilik V."/>
            <person name="Petrzelkova K.J."/>
            <person name="Pardy F."/>
            <person name="Fuh T."/>
            <person name="Niatou-Singa F.S."/>
            <person name="Gouil Q."/>
            <person name="Baker L."/>
            <person name="Ritchie M.E."/>
            <person name="Jex A.R."/>
            <person name="Gazzola D."/>
            <person name="Li H."/>
            <person name="Toshio Fujiwara R."/>
            <person name="Zhan B."/>
            <person name="Aroian R.V."/>
            <person name="Pafco B."/>
            <person name="Schwarz E.M."/>
        </authorList>
    </citation>
    <scope>NUCLEOTIDE SEQUENCE [LARGE SCALE GENOMIC DNA]</scope>
    <source>
        <strain evidence="2 3">Aroian</strain>
        <tissue evidence="2">Whole animal</tissue>
    </source>
</reference>
<dbReference type="InterPro" id="IPR001283">
    <property type="entry name" value="CRISP-related"/>
</dbReference>
<dbReference type="InterPro" id="IPR014044">
    <property type="entry name" value="CAP_dom"/>
</dbReference>
<evidence type="ECO:0000313" key="3">
    <source>
        <dbReference type="Proteomes" id="UP001303046"/>
    </source>
</evidence>
<gene>
    <name evidence="2" type="primary">Necator_chrV.g20318</name>
    <name evidence="2" type="ORF">RB195_015526</name>
</gene>
<dbReference type="CDD" id="cd05380">
    <property type="entry name" value="CAP_euk"/>
    <property type="match status" value="2"/>
</dbReference>
<sequence length="713" mass="78000">MDQFLLQRRNVVEHVTPFAAPKIPNAWNIKGKQAATIQHVPWTRFFYCAPLGVNRLTCKNSCGPPSCQCRPGFVRKNGKCINRKKCSKTPTKTETLSLLKETSLSRLTEFRSSALQDITVKQFLDNRSVCLTLESAKWDIMDLVVLALNPTCAVVDIDCLPGYHCEDTSTGMKCAPDRAPSQESKSSCALLECPEGEYCEVLDDGPRCVVLSELCAAVVCATGQCVEFSGNFGCFNTSLEISMMNDLNSKVGRRIRAAWGAFKSIEDVVKRTKNTRLRAPPFNTTVLPALTYASEASAFCEQEENAISVTERAAIIVVFTVPAIDATATAKMTGMKNSLISDQWRKTVLNLHNDFRRTLASGKQMGKNGPLNGAKDMNELSWDYNAEVLAQTEAKKCGSIKAPTGYGSIQKMIAVKNACDPTKTVRNEITTWWNDGAAKQETNAKVADNDKFSQMAYFETSAVACSYYPCSSTQLSLVCLYNKNGAANAVQNLYTETTGTCTCTGCIAYLCPSEFTPVKLPSSVCPTCAKSTELFREVALYSHNYYRRLVATGWAEDKKSKYAKPAKAMMQLQYDKALEEKAKKHANKCLTTPENAGYAGESFWTSEKYSLSEEEAVKKAVEKWFSYLKNSGLGDDMGYESLKKASGKQLANVIHDKTTSVGCYVKSCAKQGLIVVDCRYSPEAGGDVYETGKTCSACAKSGKSCSPAGGLCA</sequence>
<dbReference type="SMART" id="SM00198">
    <property type="entry name" value="SCP"/>
    <property type="match status" value="2"/>
</dbReference>
<name>A0ABR1E5L8_NECAM</name>
<dbReference type="Pfam" id="PF00188">
    <property type="entry name" value="CAP"/>
    <property type="match status" value="2"/>
</dbReference>
<dbReference type="CDD" id="cd19941">
    <property type="entry name" value="TIL"/>
    <property type="match status" value="1"/>
</dbReference>
<accession>A0ABR1E5L8</accession>
<dbReference type="EMBL" id="JAVFWL010000005">
    <property type="protein sequence ID" value="KAK6757758.1"/>
    <property type="molecule type" value="Genomic_DNA"/>
</dbReference>